<keyword evidence="4" id="KW-0456">Lyase</keyword>
<dbReference type="RefSeq" id="WP_061927559.1">
    <property type="nucleotide sequence ID" value="NZ_CP012669.1"/>
</dbReference>
<dbReference type="InterPro" id="IPR006913">
    <property type="entry name" value="CENP-V/GFA"/>
</dbReference>
<evidence type="ECO:0000313" key="6">
    <source>
        <dbReference type="EMBL" id="ALE15723.1"/>
    </source>
</evidence>
<dbReference type="GO" id="GO:0046872">
    <property type="term" value="F:metal ion binding"/>
    <property type="evidence" value="ECO:0007669"/>
    <property type="project" value="UniProtKB-KW"/>
</dbReference>
<dbReference type="Gene3D" id="3.90.1590.10">
    <property type="entry name" value="glutathione-dependent formaldehyde- activating enzyme (gfa)"/>
    <property type="match status" value="1"/>
</dbReference>
<keyword evidence="7" id="KW-1185">Reference proteome</keyword>
<dbReference type="STRING" id="361183.AMC99_00411"/>
<evidence type="ECO:0000256" key="4">
    <source>
        <dbReference type="ARBA" id="ARBA00023239"/>
    </source>
</evidence>
<feature type="domain" description="CENP-V/GFA" evidence="5">
    <location>
        <begin position="3"/>
        <end position="120"/>
    </location>
</feature>
<keyword evidence="3" id="KW-0862">Zinc</keyword>
<sequence>MSMTGGCLCGQVRYEIEGEPAMSLTCHCKNCQKQAGSSLSVIIGVPASNFSMTGELKTYEDTGDSGQPVLRMFCPQCGSPVVSKVSQQPGMVFVKAGTLDDTSTIKPAFHLYTKSKQDWVELGDIPAFETVPDGL</sequence>
<dbReference type="Proteomes" id="UP000057938">
    <property type="component" value="Chromosome"/>
</dbReference>
<reference evidence="6 7" key="1">
    <citation type="submission" date="2015-09" db="EMBL/GenBank/DDBJ databases">
        <title>Complete genome sequence of a benzo[a]pyrene-degrading bacterium Altererythrobacter epoxidivorans CGMCC 1.7731T.</title>
        <authorList>
            <person name="Li Z."/>
            <person name="Cheng H."/>
            <person name="Huo Y."/>
            <person name="Xu X."/>
        </authorList>
    </citation>
    <scope>NUCLEOTIDE SEQUENCE [LARGE SCALE GENOMIC DNA]</scope>
    <source>
        <strain evidence="6 7">CGMCC 1.7731</strain>
    </source>
</reference>
<dbReference type="OrthoDB" id="7186766at2"/>
<accession>A0A0M4M685</accession>
<protein>
    <submittedName>
        <fullName evidence="6">Gfa-like protein</fullName>
    </submittedName>
</protein>
<dbReference type="PATRIC" id="fig|361183.4.peg.406"/>
<comment type="similarity">
    <text evidence="1">Belongs to the Gfa family.</text>
</comment>
<evidence type="ECO:0000256" key="3">
    <source>
        <dbReference type="ARBA" id="ARBA00022833"/>
    </source>
</evidence>
<dbReference type="AlphaFoldDB" id="A0A0M4M685"/>
<dbReference type="PROSITE" id="PS51891">
    <property type="entry name" value="CENP_V_GFA"/>
    <property type="match status" value="1"/>
</dbReference>
<evidence type="ECO:0000313" key="7">
    <source>
        <dbReference type="Proteomes" id="UP000057938"/>
    </source>
</evidence>
<gene>
    <name evidence="6" type="ORF">AMC99_00411</name>
</gene>
<evidence type="ECO:0000256" key="1">
    <source>
        <dbReference type="ARBA" id="ARBA00005495"/>
    </source>
</evidence>
<dbReference type="InterPro" id="IPR011057">
    <property type="entry name" value="Mss4-like_sf"/>
</dbReference>
<dbReference type="KEGG" id="aep:AMC99_00411"/>
<evidence type="ECO:0000259" key="5">
    <source>
        <dbReference type="PROSITE" id="PS51891"/>
    </source>
</evidence>
<dbReference type="Pfam" id="PF04828">
    <property type="entry name" value="GFA"/>
    <property type="match status" value="1"/>
</dbReference>
<organism evidence="6 7">
    <name type="scientific">Altererythrobacter epoxidivorans</name>
    <dbReference type="NCBI Taxonomy" id="361183"/>
    <lineage>
        <taxon>Bacteria</taxon>
        <taxon>Pseudomonadati</taxon>
        <taxon>Pseudomonadota</taxon>
        <taxon>Alphaproteobacteria</taxon>
        <taxon>Sphingomonadales</taxon>
        <taxon>Erythrobacteraceae</taxon>
        <taxon>Altererythrobacter</taxon>
    </lineage>
</organism>
<dbReference type="SUPFAM" id="SSF51316">
    <property type="entry name" value="Mss4-like"/>
    <property type="match status" value="1"/>
</dbReference>
<proteinExistence type="inferred from homology"/>
<dbReference type="EMBL" id="CP012669">
    <property type="protein sequence ID" value="ALE15723.1"/>
    <property type="molecule type" value="Genomic_DNA"/>
</dbReference>
<name>A0A0M4M685_9SPHN</name>
<dbReference type="PANTHER" id="PTHR33337:SF40">
    <property type="entry name" value="CENP-V_GFA DOMAIN-CONTAINING PROTEIN-RELATED"/>
    <property type="match status" value="1"/>
</dbReference>
<evidence type="ECO:0000256" key="2">
    <source>
        <dbReference type="ARBA" id="ARBA00022723"/>
    </source>
</evidence>
<dbReference type="GO" id="GO:0016846">
    <property type="term" value="F:carbon-sulfur lyase activity"/>
    <property type="evidence" value="ECO:0007669"/>
    <property type="project" value="InterPro"/>
</dbReference>
<keyword evidence="2" id="KW-0479">Metal-binding</keyword>
<dbReference type="PANTHER" id="PTHR33337">
    <property type="entry name" value="GFA DOMAIN-CONTAINING PROTEIN"/>
    <property type="match status" value="1"/>
</dbReference>